<sequence>MRNFNRDDRAFVQYSKINVVNNSLPENAYEKFSIGLFRTDEQKQFCIVFYTFCGIPSMKLEAECNSLDFLYECQDVLKELSKIDMDTFKPEDFYRILLNLGIKDTSENVNKLYITT</sequence>
<dbReference type="Proteomes" id="UP001208567">
    <property type="component" value="Unassembled WGS sequence"/>
</dbReference>
<protein>
    <submittedName>
        <fullName evidence="1">Uncharacterized protein</fullName>
    </submittedName>
</protein>
<comment type="caution">
    <text evidence="1">The sequence shown here is derived from an EMBL/GenBank/DDBJ whole genome shotgun (WGS) entry which is preliminary data.</text>
</comment>
<evidence type="ECO:0000313" key="1">
    <source>
        <dbReference type="EMBL" id="GLC31986.1"/>
    </source>
</evidence>
<evidence type="ECO:0000313" key="2">
    <source>
        <dbReference type="Proteomes" id="UP001208567"/>
    </source>
</evidence>
<dbReference type="EMBL" id="BRXR01000001">
    <property type="protein sequence ID" value="GLC31986.1"/>
    <property type="molecule type" value="Genomic_DNA"/>
</dbReference>
<reference evidence="1 2" key="1">
    <citation type="journal article" date="2024" name="Int. J. Syst. Evol. Microbiol.">
        <title>Clostridium omnivorum sp. nov., isolated from anoxic soil under the treatment of reductive soil disinfestation.</title>
        <authorList>
            <person name="Ueki A."/>
            <person name="Tonouchi A."/>
            <person name="Kaku N."/>
            <person name="Honma S."/>
            <person name="Ueki K."/>
        </authorList>
    </citation>
    <scope>NUCLEOTIDE SEQUENCE [LARGE SCALE GENOMIC DNA]</scope>
    <source>
        <strain evidence="1 2">E14</strain>
    </source>
</reference>
<dbReference type="RefSeq" id="WP_264851299.1">
    <property type="nucleotide sequence ID" value="NZ_BRXR01000001.1"/>
</dbReference>
<proteinExistence type="predicted"/>
<gene>
    <name evidence="1" type="ORF">bsdE14_33960</name>
</gene>
<accession>A0ABQ5NA60</accession>
<organism evidence="1 2">
    <name type="scientific">Clostridium omnivorum</name>
    <dbReference type="NCBI Taxonomy" id="1604902"/>
    <lineage>
        <taxon>Bacteria</taxon>
        <taxon>Bacillati</taxon>
        <taxon>Bacillota</taxon>
        <taxon>Clostridia</taxon>
        <taxon>Eubacteriales</taxon>
        <taxon>Clostridiaceae</taxon>
        <taxon>Clostridium</taxon>
    </lineage>
</organism>
<keyword evidence="2" id="KW-1185">Reference proteome</keyword>
<name>A0ABQ5NA60_9CLOT</name>